<dbReference type="InterPro" id="IPR027417">
    <property type="entry name" value="P-loop_NTPase"/>
</dbReference>
<dbReference type="InterPro" id="IPR000795">
    <property type="entry name" value="T_Tr_GTP-bd_dom"/>
</dbReference>
<dbReference type="AlphaFoldDB" id="A0A2M6W3A6"/>
<feature type="domain" description="Tr-type G" evidence="11">
    <location>
        <begin position="169"/>
        <end position="343"/>
    </location>
</feature>
<dbReference type="Proteomes" id="UP000231183">
    <property type="component" value="Unassembled WGS sequence"/>
</dbReference>
<dbReference type="InterPro" id="IPR053905">
    <property type="entry name" value="EF-G-like_DII"/>
</dbReference>
<dbReference type="GO" id="GO:0003924">
    <property type="term" value="F:GTPase activity"/>
    <property type="evidence" value="ECO:0007669"/>
    <property type="project" value="UniProtKB-UniRule"/>
</dbReference>
<evidence type="ECO:0000256" key="3">
    <source>
        <dbReference type="ARBA" id="ARBA00022540"/>
    </source>
</evidence>
<dbReference type="GO" id="GO:0005737">
    <property type="term" value="C:cytoplasm"/>
    <property type="evidence" value="ECO:0007669"/>
    <property type="project" value="UniProtKB-SubCell"/>
</dbReference>
<dbReference type="InterPro" id="IPR005225">
    <property type="entry name" value="Small_GTP-bd"/>
</dbReference>
<dbReference type="CDD" id="cd01887">
    <property type="entry name" value="IF2_eIF5B"/>
    <property type="match status" value="1"/>
</dbReference>
<dbReference type="NCBIfam" id="TIGR00231">
    <property type="entry name" value="small_GTP"/>
    <property type="match status" value="1"/>
</dbReference>
<accession>A0A2M6W3A6</accession>
<dbReference type="GO" id="GO:0003743">
    <property type="term" value="F:translation initiation factor activity"/>
    <property type="evidence" value="ECO:0007669"/>
    <property type="project" value="UniProtKB-UniRule"/>
</dbReference>
<evidence type="ECO:0000256" key="6">
    <source>
        <dbReference type="ARBA" id="ARBA00023134"/>
    </source>
</evidence>
<dbReference type="PRINTS" id="PR00315">
    <property type="entry name" value="ELONGATNFCT"/>
</dbReference>
<dbReference type="InterPro" id="IPR000178">
    <property type="entry name" value="TF_IF2_bacterial-like"/>
</dbReference>
<sequence>MNVTELARKLRTHPKKLLEILPEFGFDIGARAIKVDERIAGNIIKSWRRIKKELERREEIEKEKQKELEKKERQETGASVKIPARLTVSELADILDIQTTRLIMELMKNGILAAKNENIDRDTAVLIAQDLGYQVVEETEEDKNSTPDEDSSVHVRNLQEILANEKTDKRPPVVVVVGHVDHGKTKLLDAIRHADVVSKEAGGITQHIGAYQVVWKDPKTQQDSPLTFIDTPGHEAFTVMRSRGAKVADIAILVVAADDSVKPQTVESINIIKAAKIPMVVAINKIDKPEADVEKVKVDLSQREVVCEEWGGQVPMVEISAKQNLNIDKLLDMLLLVDQLNAEDIQSNPNRPAAGTIIEAHVNSGQGNVATLLVQTGTLRPDDPLVVNGRIFGKVRAMKNDRGEDLKEAGPSTPVRILGFKVLPQVGDVLDVGSAQGAEKVDVKAQKSRQSRAERHSTIRHHSGDEAEDKSQVLNLVVKADTLGSLEAVISSLSKIEHEVVGVRVVGKGLGNITADDVGKAQAANALICAFNVSAPFGIQDMMREKGLKLAEYKIIYDLTDFIKAELGKMIQSETIKVDLGVLEIKAIFHTEKNKMIIGGLVKSGKIELNALARVIRGEEEKGVGVIKSLQIGKQNEKSVPEGTECGAEFEGKTKLIVGDRLEAYKEEIIIKKANF</sequence>
<evidence type="ECO:0000313" key="12">
    <source>
        <dbReference type="EMBL" id="PIT87276.1"/>
    </source>
</evidence>
<evidence type="ECO:0000256" key="5">
    <source>
        <dbReference type="ARBA" id="ARBA00022917"/>
    </source>
</evidence>
<dbReference type="PANTHER" id="PTHR43381:SF4">
    <property type="entry name" value="EUKARYOTIC TRANSLATION INITIATION FACTOR 5B"/>
    <property type="match status" value="1"/>
</dbReference>
<dbReference type="PANTHER" id="PTHR43381">
    <property type="entry name" value="TRANSLATION INITIATION FACTOR IF-2-RELATED"/>
    <property type="match status" value="1"/>
</dbReference>
<dbReference type="SUPFAM" id="SSF52540">
    <property type="entry name" value="P-loop containing nucleoside triphosphate hydrolases"/>
    <property type="match status" value="1"/>
</dbReference>
<evidence type="ECO:0000256" key="1">
    <source>
        <dbReference type="ARBA" id="ARBA00007733"/>
    </source>
</evidence>
<feature type="binding site" evidence="7">
    <location>
        <begin position="178"/>
        <end position="185"/>
    </location>
    <ligand>
        <name>GTP</name>
        <dbReference type="ChEBI" id="CHEBI:37565"/>
    </ligand>
</feature>
<dbReference type="InterPro" id="IPR036925">
    <property type="entry name" value="TIF_IF2_dom3_sf"/>
</dbReference>
<comment type="subcellular location">
    <subcellularLocation>
        <location evidence="7">Cytoplasm</location>
    </subcellularLocation>
</comment>
<dbReference type="Gene3D" id="3.40.50.10050">
    <property type="entry name" value="Translation initiation factor IF- 2, domain 3"/>
    <property type="match status" value="1"/>
</dbReference>
<evidence type="ECO:0000313" key="13">
    <source>
        <dbReference type="Proteomes" id="UP000231183"/>
    </source>
</evidence>
<dbReference type="Pfam" id="PF04760">
    <property type="entry name" value="IF2_N"/>
    <property type="match status" value="1"/>
</dbReference>
<dbReference type="InterPro" id="IPR015760">
    <property type="entry name" value="TIF_IF2"/>
</dbReference>
<dbReference type="Pfam" id="PF11987">
    <property type="entry name" value="IF-2"/>
    <property type="match status" value="1"/>
</dbReference>
<dbReference type="FunFam" id="3.40.50.300:FF:000019">
    <property type="entry name" value="Translation initiation factor IF-2"/>
    <property type="match status" value="1"/>
</dbReference>
<keyword evidence="6 7" id="KW-0342">GTP-binding</keyword>
<comment type="function">
    <text evidence="7 8">One of the essential components for the initiation of protein synthesis. Protects formylmethionyl-tRNA from spontaneous hydrolysis and promotes its binding to the 30S ribosomal subunits. Also involved in the hydrolysis of GTP during the formation of the 70S ribosomal complex.</text>
</comment>
<feature type="binding site" evidence="7">
    <location>
        <begin position="230"/>
        <end position="234"/>
    </location>
    <ligand>
        <name>GTP</name>
        <dbReference type="ChEBI" id="CHEBI:37565"/>
    </ligand>
</feature>
<dbReference type="SUPFAM" id="SSF50447">
    <property type="entry name" value="Translation proteins"/>
    <property type="match status" value="2"/>
</dbReference>
<dbReference type="EMBL" id="PFBX01000042">
    <property type="protein sequence ID" value="PIT87276.1"/>
    <property type="molecule type" value="Genomic_DNA"/>
</dbReference>
<comment type="caution">
    <text evidence="12">The sequence shown here is derived from an EMBL/GenBank/DDBJ whole genome shotgun (WGS) entry which is preliminary data.</text>
</comment>
<keyword evidence="4 7" id="KW-0547">Nucleotide-binding</keyword>
<evidence type="ECO:0000256" key="7">
    <source>
        <dbReference type="HAMAP-Rule" id="MF_00100"/>
    </source>
</evidence>
<dbReference type="NCBIfam" id="TIGR00487">
    <property type="entry name" value="IF-2"/>
    <property type="match status" value="1"/>
</dbReference>
<dbReference type="Pfam" id="PF00009">
    <property type="entry name" value="GTP_EFTU"/>
    <property type="match status" value="1"/>
</dbReference>
<comment type="similarity">
    <text evidence="1 7 8">Belongs to the TRAFAC class translation factor GTPase superfamily. Classic translation factor GTPase family. IF-2 subfamily.</text>
</comment>
<dbReference type="GO" id="GO:0005525">
    <property type="term" value="F:GTP binding"/>
    <property type="evidence" value="ECO:0007669"/>
    <property type="project" value="UniProtKB-KW"/>
</dbReference>
<feature type="region of interest" description="Disordered" evidence="10">
    <location>
        <begin position="440"/>
        <end position="467"/>
    </location>
</feature>
<dbReference type="CDD" id="cd03702">
    <property type="entry name" value="IF2_mtIF2_II"/>
    <property type="match status" value="1"/>
</dbReference>
<keyword evidence="3 7" id="KW-0396">Initiation factor</keyword>
<dbReference type="InterPro" id="IPR023115">
    <property type="entry name" value="TIF_IF2_dom3"/>
</dbReference>
<dbReference type="InterPro" id="IPR009000">
    <property type="entry name" value="Transl_B-barrel_sf"/>
</dbReference>
<dbReference type="Pfam" id="PF22042">
    <property type="entry name" value="EF-G_D2"/>
    <property type="match status" value="1"/>
</dbReference>
<dbReference type="SUPFAM" id="SSF52156">
    <property type="entry name" value="Initiation factor IF2/eIF5b, domain 3"/>
    <property type="match status" value="1"/>
</dbReference>
<gene>
    <name evidence="7" type="primary">infB</name>
    <name evidence="12" type="ORF">COU31_03735</name>
</gene>
<protein>
    <recommendedName>
        <fullName evidence="2 7">Translation initiation factor IF-2</fullName>
    </recommendedName>
</protein>
<evidence type="ECO:0000256" key="8">
    <source>
        <dbReference type="RuleBase" id="RU000644"/>
    </source>
</evidence>
<reference evidence="13" key="1">
    <citation type="submission" date="2017-09" db="EMBL/GenBank/DDBJ databases">
        <title>Depth-based differentiation of microbial function through sediment-hosted aquifers and enrichment of novel symbionts in the deep terrestrial subsurface.</title>
        <authorList>
            <person name="Probst A.J."/>
            <person name="Ladd B."/>
            <person name="Jarett J.K."/>
            <person name="Geller-Mcgrath D.E."/>
            <person name="Sieber C.M.K."/>
            <person name="Emerson J.B."/>
            <person name="Anantharaman K."/>
            <person name="Thomas B.C."/>
            <person name="Malmstrom R."/>
            <person name="Stieglmeier M."/>
            <person name="Klingl A."/>
            <person name="Woyke T."/>
            <person name="Ryan C.M."/>
            <person name="Banfield J.F."/>
        </authorList>
    </citation>
    <scope>NUCLEOTIDE SEQUENCE [LARGE SCALE GENOMIC DNA]</scope>
</reference>
<evidence type="ECO:0000256" key="2">
    <source>
        <dbReference type="ARBA" id="ARBA00020675"/>
    </source>
</evidence>
<keyword evidence="5 7" id="KW-0648">Protein biosynthesis</keyword>
<name>A0A2M6W3A6_9BACT</name>
<feature type="binding site" evidence="7">
    <location>
        <begin position="284"/>
        <end position="287"/>
    </location>
    <ligand>
        <name>GTP</name>
        <dbReference type="ChEBI" id="CHEBI:37565"/>
    </ligand>
</feature>
<dbReference type="HAMAP" id="MF_00100_B">
    <property type="entry name" value="IF_2_B"/>
    <property type="match status" value="1"/>
</dbReference>
<dbReference type="Gene3D" id="2.40.30.10">
    <property type="entry name" value="Translation factors"/>
    <property type="match status" value="2"/>
</dbReference>
<proteinExistence type="inferred from homology"/>
<dbReference type="InterPro" id="IPR044145">
    <property type="entry name" value="IF2_II"/>
</dbReference>
<dbReference type="InterPro" id="IPR006847">
    <property type="entry name" value="IF2_N"/>
</dbReference>
<evidence type="ECO:0000256" key="9">
    <source>
        <dbReference type="SAM" id="Coils"/>
    </source>
</evidence>
<dbReference type="Gene3D" id="3.40.50.300">
    <property type="entry name" value="P-loop containing nucleotide triphosphate hydrolases"/>
    <property type="match status" value="1"/>
</dbReference>
<evidence type="ECO:0000259" key="11">
    <source>
        <dbReference type="PROSITE" id="PS51722"/>
    </source>
</evidence>
<evidence type="ECO:0000256" key="4">
    <source>
        <dbReference type="ARBA" id="ARBA00022741"/>
    </source>
</evidence>
<dbReference type="FunFam" id="3.40.50.10050:FF:000001">
    <property type="entry name" value="Translation initiation factor IF-2"/>
    <property type="match status" value="1"/>
</dbReference>
<organism evidence="12 13">
    <name type="scientific">Candidatus Magasanikbacteria bacterium CG10_big_fil_rev_8_21_14_0_10_40_10</name>
    <dbReference type="NCBI Taxonomy" id="1974648"/>
    <lineage>
        <taxon>Bacteria</taxon>
        <taxon>Candidatus Magasanikiibacteriota</taxon>
    </lineage>
</organism>
<evidence type="ECO:0000256" key="10">
    <source>
        <dbReference type="SAM" id="MobiDB-lite"/>
    </source>
</evidence>
<feature type="coiled-coil region" evidence="9">
    <location>
        <begin position="44"/>
        <end position="77"/>
    </location>
</feature>
<comment type="caution">
    <text evidence="7">Lacks conserved residue(s) required for the propagation of feature annotation.</text>
</comment>
<dbReference type="PROSITE" id="PS51722">
    <property type="entry name" value="G_TR_2"/>
    <property type="match status" value="1"/>
</dbReference>
<keyword evidence="9" id="KW-0175">Coiled coil</keyword>
<keyword evidence="7" id="KW-0963">Cytoplasm</keyword>